<gene>
    <name evidence="2" type="ORF">MBM_05812</name>
</gene>
<dbReference type="AlphaFoldDB" id="K1WRY7"/>
<protein>
    <submittedName>
        <fullName evidence="2">Uncharacterized protein</fullName>
    </submittedName>
</protein>
<dbReference type="InParanoid" id="K1WRY7"/>
<evidence type="ECO:0000256" key="1">
    <source>
        <dbReference type="SAM" id="MobiDB-lite"/>
    </source>
</evidence>
<evidence type="ECO:0000313" key="2">
    <source>
        <dbReference type="EMBL" id="EKD15801.1"/>
    </source>
</evidence>
<proteinExistence type="predicted"/>
<dbReference type="Proteomes" id="UP000006753">
    <property type="component" value="Unassembled WGS sequence"/>
</dbReference>
<evidence type="ECO:0000313" key="3">
    <source>
        <dbReference type="Proteomes" id="UP000006753"/>
    </source>
</evidence>
<organism evidence="2 3">
    <name type="scientific">Marssonina brunnea f. sp. multigermtubi (strain MB_m1)</name>
    <name type="common">Marssonina leaf spot fungus</name>
    <dbReference type="NCBI Taxonomy" id="1072389"/>
    <lineage>
        <taxon>Eukaryota</taxon>
        <taxon>Fungi</taxon>
        <taxon>Dikarya</taxon>
        <taxon>Ascomycota</taxon>
        <taxon>Pezizomycotina</taxon>
        <taxon>Leotiomycetes</taxon>
        <taxon>Helotiales</taxon>
        <taxon>Drepanopezizaceae</taxon>
        <taxon>Drepanopeziza</taxon>
    </lineage>
</organism>
<feature type="region of interest" description="Disordered" evidence="1">
    <location>
        <begin position="53"/>
        <end position="77"/>
    </location>
</feature>
<dbReference type="HOGENOM" id="CLU_2223807_0_0_1"/>
<reference evidence="2 3" key="1">
    <citation type="journal article" date="2012" name="BMC Genomics">
        <title>Sequencing the genome of Marssonina brunnea reveals fungus-poplar co-evolution.</title>
        <authorList>
            <person name="Zhu S."/>
            <person name="Cao Y.-Z."/>
            <person name="Jiang C."/>
            <person name="Tan B.-Y."/>
            <person name="Wang Z."/>
            <person name="Feng S."/>
            <person name="Zhang L."/>
            <person name="Su X.-H."/>
            <person name="Brejova B."/>
            <person name="Vinar T."/>
            <person name="Xu M."/>
            <person name="Wang M.-X."/>
            <person name="Zhang S.-G."/>
            <person name="Huang M.-R."/>
            <person name="Wu R."/>
            <person name="Zhou Y."/>
        </authorList>
    </citation>
    <scope>NUCLEOTIDE SEQUENCE [LARGE SCALE GENOMIC DNA]</scope>
    <source>
        <strain evidence="2 3">MB_m1</strain>
    </source>
</reference>
<accession>K1WRY7</accession>
<dbReference type="EMBL" id="JH921440">
    <property type="protein sequence ID" value="EKD15801.1"/>
    <property type="molecule type" value="Genomic_DNA"/>
</dbReference>
<keyword evidence="3" id="KW-1185">Reference proteome</keyword>
<name>K1WRY7_MARBU</name>
<sequence>MNNPLLAWKVWTEKVVGKIKTSSTSQQQQPRVAGRKLRRPYFERFNRVKIEDQSEGIWTPTPTAPALPMSSIDTHPESLGSVNATQYTVRLADNQRLLTEYKLLIT</sequence>
<dbReference type="KEGG" id="mbe:MBM_05812"/>